<accession>A0ABU8MQ61</accession>
<dbReference type="EMBL" id="JBBEGN010000007">
    <property type="protein sequence ID" value="MEJ2869425.1"/>
    <property type="molecule type" value="Genomic_DNA"/>
</dbReference>
<dbReference type="PRINTS" id="PR00143">
    <property type="entry name" value="CITRTSNTHASE"/>
</dbReference>
<keyword evidence="4 5" id="KW-0808">Transferase</keyword>
<evidence type="ECO:0000313" key="8">
    <source>
        <dbReference type="Proteomes" id="UP001385809"/>
    </source>
</evidence>
<reference evidence="7 8" key="1">
    <citation type="submission" date="2024-03" db="EMBL/GenBank/DDBJ databases">
        <title>Actinomycetospora sp. OC33-EN08, a novel actinomycete isolated from wild orchid (Aerides multiflora).</title>
        <authorList>
            <person name="Suriyachadkun C."/>
        </authorList>
    </citation>
    <scope>NUCLEOTIDE SEQUENCE [LARGE SCALE GENOMIC DNA]</scope>
    <source>
        <strain evidence="7 8">OC33-EN08</strain>
    </source>
</reference>
<dbReference type="InterPro" id="IPR041657">
    <property type="entry name" value="HTH_17"/>
</dbReference>
<dbReference type="InterPro" id="IPR009061">
    <property type="entry name" value="DNA-bd_dom_put_sf"/>
</dbReference>
<dbReference type="SUPFAM" id="SSF48256">
    <property type="entry name" value="Citrate synthase"/>
    <property type="match status" value="1"/>
</dbReference>
<evidence type="ECO:0000256" key="3">
    <source>
        <dbReference type="ARBA" id="ARBA00012972"/>
    </source>
</evidence>
<dbReference type="InterPro" id="IPR016142">
    <property type="entry name" value="Citrate_synth-like_lrg_a-sub"/>
</dbReference>
<evidence type="ECO:0000313" key="7">
    <source>
        <dbReference type="EMBL" id="MEJ2869425.1"/>
    </source>
</evidence>
<dbReference type="InterPro" id="IPR016143">
    <property type="entry name" value="Citrate_synth-like_sm_a-sub"/>
</dbReference>
<gene>
    <name evidence="7" type="ORF">WCD74_16735</name>
</gene>
<dbReference type="InterPro" id="IPR019810">
    <property type="entry name" value="Citrate_synthase_AS"/>
</dbReference>
<dbReference type="PROSITE" id="PS00480">
    <property type="entry name" value="CITRATE_SYNTHASE"/>
    <property type="match status" value="1"/>
</dbReference>
<dbReference type="RefSeq" id="WP_337695991.1">
    <property type="nucleotide sequence ID" value="NZ_JBBEGN010000007.1"/>
</dbReference>
<dbReference type="Proteomes" id="UP001385809">
    <property type="component" value="Unassembled WGS sequence"/>
</dbReference>
<dbReference type="Gene3D" id="1.10.1660.10">
    <property type="match status" value="1"/>
</dbReference>
<comment type="caution">
    <text evidence="7">The sequence shown here is derived from an EMBL/GenBank/DDBJ whole genome shotgun (WGS) entry which is preliminary data.</text>
</comment>
<sequence length="384" mass="40132">MPTLTTAEAAARLGVKPDTLYAYVSRGLLTSSRGTGGRPSTFDADEVDALAASRGRRPPGVAESITTRLTHVTADEVVVRGHRLVDLARTETPDRVAALLWLGDLDAELPEAAPDEAVVASVRSLVEAMPGDPRPVDRLRLAVAALAPTDPWRFDLDAAVPTGLRCLRGMVAALGGLWSAISDRSEDPEVLRTALVLLADHGLAASTLAARVAASARAHPYAVVSAGLGALDGPVHGTASTAAYRFLAEALDDPARAVAERLRAGERLPGFGHSIYTARDPRTEVLLETIAGTREAALVGDLAAQVDGRPGVFPNVDLALAAVMHVHGMRPDAGEAVFAVARTVGWIAHAIEQYAEPGLRFRVTGSYVGPRPSYATGSGRGVPP</sequence>
<dbReference type="EC" id="2.3.3.16" evidence="3"/>
<dbReference type="InterPro" id="IPR000551">
    <property type="entry name" value="MerR-type_HTH_dom"/>
</dbReference>
<evidence type="ECO:0000256" key="1">
    <source>
        <dbReference type="ARBA" id="ARBA00005163"/>
    </source>
</evidence>
<dbReference type="Gene3D" id="1.10.230.10">
    <property type="entry name" value="Cytochrome P450-Terp, domain 2"/>
    <property type="match status" value="1"/>
</dbReference>
<evidence type="ECO:0000256" key="2">
    <source>
        <dbReference type="ARBA" id="ARBA00010566"/>
    </source>
</evidence>
<dbReference type="InterPro" id="IPR002020">
    <property type="entry name" value="Citrate_synthase"/>
</dbReference>
<evidence type="ECO:0000256" key="5">
    <source>
        <dbReference type="RuleBase" id="RU003406"/>
    </source>
</evidence>
<evidence type="ECO:0000256" key="4">
    <source>
        <dbReference type="ARBA" id="ARBA00022679"/>
    </source>
</evidence>
<dbReference type="PROSITE" id="PS50937">
    <property type="entry name" value="HTH_MERR_2"/>
    <property type="match status" value="1"/>
</dbReference>
<dbReference type="Pfam" id="PF12728">
    <property type="entry name" value="HTH_17"/>
    <property type="match status" value="1"/>
</dbReference>
<name>A0ABU8MQ61_9PSEU</name>
<dbReference type="InterPro" id="IPR036969">
    <property type="entry name" value="Citrate_synthase_sf"/>
</dbReference>
<organism evidence="7 8">
    <name type="scientific">Actinomycetospora aurantiaca</name>
    <dbReference type="NCBI Taxonomy" id="3129233"/>
    <lineage>
        <taxon>Bacteria</taxon>
        <taxon>Bacillati</taxon>
        <taxon>Actinomycetota</taxon>
        <taxon>Actinomycetes</taxon>
        <taxon>Pseudonocardiales</taxon>
        <taxon>Pseudonocardiaceae</taxon>
        <taxon>Actinomycetospora</taxon>
    </lineage>
</organism>
<dbReference type="SUPFAM" id="SSF46955">
    <property type="entry name" value="Putative DNA-binding domain"/>
    <property type="match status" value="1"/>
</dbReference>
<keyword evidence="8" id="KW-1185">Reference proteome</keyword>
<feature type="domain" description="HTH merR-type" evidence="6">
    <location>
        <begin position="3"/>
        <end position="38"/>
    </location>
</feature>
<proteinExistence type="inferred from homology"/>
<dbReference type="Gene3D" id="1.10.580.10">
    <property type="entry name" value="Citrate Synthase, domain 1"/>
    <property type="match status" value="2"/>
</dbReference>
<comment type="similarity">
    <text evidence="2 5">Belongs to the citrate synthase family.</text>
</comment>
<comment type="pathway">
    <text evidence="1">Carbohydrate metabolism; tricarboxylic acid cycle.</text>
</comment>
<protein>
    <recommendedName>
        <fullName evidence="3">citrate synthase (unknown stereospecificity)</fullName>
        <ecNumber evidence="3">2.3.3.16</ecNumber>
    </recommendedName>
</protein>
<dbReference type="Pfam" id="PF00285">
    <property type="entry name" value="Citrate_synt"/>
    <property type="match status" value="1"/>
</dbReference>
<dbReference type="PANTHER" id="PTHR11739">
    <property type="entry name" value="CITRATE SYNTHASE"/>
    <property type="match status" value="1"/>
</dbReference>
<evidence type="ECO:0000259" key="6">
    <source>
        <dbReference type="PROSITE" id="PS50937"/>
    </source>
</evidence>
<dbReference type="PANTHER" id="PTHR11739:SF4">
    <property type="entry name" value="CITRATE SYNTHASE, PEROXISOMAL"/>
    <property type="match status" value="1"/>
</dbReference>